<dbReference type="EMBL" id="JBFNQN010000002">
    <property type="protein sequence ID" value="MEW9263589.1"/>
    <property type="molecule type" value="Genomic_DNA"/>
</dbReference>
<keyword evidence="2" id="KW-0238">DNA-binding</keyword>
<evidence type="ECO:0000313" key="6">
    <source>
        <dbReference type="EMBL" id="MEW9263589.1"/>
    </source>
</evidence>
<reference evidence="6 7" key="1">
    <citation type="submission" date="2024-07" db="EMBL/GenBank/DDBJ databases">
        <authorList>
            <person name="Thanompreechachai J."/>
            <person name="Duangmal K."/>
        </authorList>
    </citation>
    <scope>NUCLEOTIDE SEQUENCE [LARGE SCALE GENOMIC DNA]</scope>
    <source>
        <strain evidence="6 7">KCTC 19886</strain>
    </source>
</reference>
<evidence type="ECO:0000313" key="7">
    <source>
        <dbReference type="Proteomes" id="UP001555826"/>
    </source>
</evidence>
<dbReference type="Gene3D" id="1.10.10.60">
    <property type="entry name" value="Homeodomain-like"/>
    <property type="match status" value="1"/>
</dbReference>
<evidence type="ECO:0000256" key="3">
    <source>
        <dbReference type="ARBA" id="ARBA00023163"/>
    </source>
</evidence>
<feature type="region of interest" description="Disordered" evidence="4">
    <location>
        <begin position="62"/>
        <end position="90"/>
    </location>
</feature>
<dbReference type="InterPro" id="IPR018060">
    <property type="entry name" value="HTH_AraC"/>
</dbReference>
<dbReference type="SUPFAM" id="SSF46689">
    <property type="entry name" value="Homeodomain-like"/>
    <property type="match status" value="2"/>
</dbReference>
<feature type="domain" description="HTH araC/xylS-type" evidence="5">
    <location>
        <begin position="193"/>
        <end position="291"/>
    </location>
</feature>
<evidence type="ECO:0000256" key="2">
    <source>
        <dbReference type="ARBA" id="ARBA00023125"/>
    </source>
</evidence>
<evidence type="ECO:0000259" key="5">
    <source>
        <dbReference type="PROSITE" id="PS01124"/>
    </source>
</evidence>
<comment type="caution">
    <text evidence="6">The sequence shown here is derived from an EMBL/GenBank/DDBJ whole genome shotgun (WGS) entry which is preliminary data.</text>
</comment>
<dbReference type="PANTHER" id="PTHR46796:SF13">
    <property type="entry name" value="HTH-TYPE TRANSCRIPTIONAL ACTIVATOR RHAS"/>
    <property type="match status" value="1"/>
</dbReference>
<dbReference type="RefSeq" id="WP_367636196.1">
    <property type="nucleotide sequence ID" value="NZ_JBFNQN010000002.1"/>
</dbReference>
<organism evidence="6 7">
    <name type="scientific">Kineococcus endophyticus</name>
    <dbReference type="NCBI Taxonomy" id="1181883"/>
    <lineage>
        <taxon>Bacteria</taxon>
        <taxon>Bacillati</taxon>
        <taxon>Actinomycetota</taxon>
        <taxon>Actinomycetes</taxon>
        <taxon>Kineosporiales</taxon>
        <taxon>Kineosporiaceae</taxon>
        <taxon>Kineococcus</taxon>
    </lineage>
</organism>
<dbReference type="PROSITE" id="PS01124">
    <property type="entry name" value="HTH_ARAC_FAMILY_2"/>
    <property type="match status" value="1"/>
</dbReference>
<dbReference type="InterPro" id="IPR050204">
    <property type="entry name" value="AraC_XylS_family_regulators"/>
</dbReference>
<dbReference type="Proteomes" id="UP001555826">
    <property type="component" value="Unassembled WGS sequence"/>
</dbReference>
<dbReference type="InterPro" id="IPR032783">
    <property type="entry name" value="AraC_lig"/>
</dbReference>
<accession>A0ABV3P1U7</accession>
<dbReference type="InterPro" id="IPR018062">
    <property type="entry name" value="HTH_AraC-typ_CS"/>
</dbReference>
<dbReference type="SMART" id="SM00342">
    <property type="entry name" value="HTH_ARAC"/>
    <property type="match status" value="1"/>
</dbReference>
<gene>
    <name evidence="6" type="ORF">AB1207_02395</name>
</gene>
<name>A0ABV3P1U7_9ACTN</name>
<keyword evidence="1" id="KW-0805">Transcription regulation</keyword>
<dbReference type="PROSITE" id="PS00041">
    <property type="entry name" value="HTH_ARAC_FAMILY_1"/>
    <property type="match status" value="1"/>
</dbReference>
<dbReference type="InterPro" id="IPR009057">
    <property type="entry name" value="Homeodomain-like_sf"/>
</dbReference>
<sequence length="295" mass="31540">MLSDLFAGTATDVTLSHLRDPWGLRFETPAVLVVHVLVRGAARCADHPLRPGDVALVRGPHELTDPAGTTPGAVVDGPGRSREPHEPAHLAGDRWRLPGARSYGDALDAPTLLVHAAYLAGDPVGRRALAGFPPVLTGRAPEHLLALLAQESVRDGPAQRAVLDRLVDLLVLTVLRGRRDVGSISAAADPVVGPVLDLLHSRPAQRWTVAALAERAGVSRATFARRFAEVVGSPPQRYLTELRLDLATDLLRRTDRTLASIAAEVGYADAFALSTAYRRRRGRPPSAERGSSTAR</sequence>
<keyword evidence="3" id="KW-0804">Transcription</keyword>
<dbReference type="PANTHER" id="PTHR46796">
    <property type="entry name" value="HTH-TYPE TRANSCRIPTIONAL ACTIVATOR RHAS-RELATED"/>
    <property type="match status" value="1"/>
</dbReference>
<keyword evidence="7" id="KW-1185">Reference proteome</keyword>
<proteinExistence type="predicted"/>
<evidence type="ECO:0000256" key="4">
    <source>
        <dbReference type="SAM" id="MobiDB-lite"/>
    </source>
</evidence>
<dbReference type="Pfam" id="PF12833">
    <property type="entry name" value="HTH_18"/>
    <property type="match status" value="1"/>
</dbReference>
<protein>
    <submittedName>
        <fullName evidence="6">AraC family transcriptional regulator</fullName>
    </submittedName>
</protein>
<evidence type="ECO:0000256" key="1">
    <source>
        <dbReference type="ARBA" id="ARBA00023015"/>
    </source>
</evidence>
<dbReference type="Pfam" id="PF12852">
    <property type="entry name" value="Cupin_6"/>
    <property type="match status" value="1"/>
</dbReference>
<feature type="compositionally biased region" description="Basic and acidic residues" evidence="4">
    <location>
        <begin position="79"/>
        <end position="90"/>
    </location>
</feature>